<dbReference type="Gene3D" id="1.10.357.10">
    <property type="entry name" value="Tetracycline Repressor, domain 2"/>
    <property type="match status" value="1"/>
</dbReference>
<accession>A0A1W2H8V9</accession>
<dbReference type="InterPro" id="IPR001647">
    <property type="entry name" value="HTH_TetR"/>
</dbReference>
<evidence type="ECO:0000313" key="4">
    <source>
        <dbReference type="EMBL" id="SMD45309.1"/>
    </source>
</evidence>
<dbReference type="GO" id="GO:0003677">
    <property type="term" value="F:DNA binding"/>
    <property type="evidence" value="ECO:0007669"/>
    <property type="project" value="UniProtKB-UniRule"/>
</dbReference>
<keyword evidence="5" id="KW-1185">Reference proteome</keyword>
<dbReference type="Proteomes" id="UP000192333">
    <property type="component" value="Chromosome I"/>
</dbReference>
<name>A0A1W2H8V9_9BACT</name>
<dbReference type="PANTHER" id="PTHR43479">
    <property type="entry name" value="ACREF/ENVCD OPERON REPRESSOR-RELATED"/>
    <property type="match status" value="1"/>
</dbReference>
<feature type="DNA-binding region" description="H-T-H motif" evidence="2">
    <location>
        <begin position="30"/>
        <end position="49"/>
    </location>
</feature>
<dbReference type="Pfam" id="PF00440">
    <property type="entry name" value="TetR_N"/>
    <property type="match status" value="1"/>
</dbReference>
<evidence type="ECO:0000313" key="5">
    <source>
        <dbReference type="Proteomes" id="UP000192333"/>
    </source>
</evidence>
<evidence type="ECO:0000256" key="1">
    <source>
        <dbReference type="ARBA" id="ARBA00023125"/>
    </source>
</evidence>
<dbReference type="SUPFAM" id="SSF46689">
    <property type="entry name" value="Homeodomain-like"/>
    <property type="match status" value="1"/>
</dbReference>
<dbReference type="InterPro" id="IPR009057">
    <property type="entry name" value="Homeodomain-like_sf"/>
</dbReference>
<evidence type="ECO:0000259" key="3">
    <source>
        <dbReference type="PROSITE" id="PS50977"/>
    </source>
</evidence>
<dbReference type="OrthoDB" id="6430772at2"/>
<evidence type="ECO:0000256" key="2">
    <source>
        <dbReference type="PROSITE-ProRule" id="PRU00335"/>
    </source>
</evidence>
<proteinExistence type="predicted"/>
<organism evidence="4 5">
    <name type="scientific">Aquiflexum balticum DSM 16537</name>
    <dbReference type="NCBI Taxonomy" id="758820"/>
    <lineage>
        <taxon>Bacteria</taxon>
        <taxon>Pseudomonadati</taxon>
        <taxon>Bacteroidota</taxon>
        <taxon>Cytophagia</taxon>
        <taxon>Cytophagales</taxon>
        <taxon>Cyclobacteriaceae</taxon>
        <taxon>Aquiflexum</taxon>
    </lineage>
</organism>
<feature type="domain" description="HTH tetR-type" evidence="3">
    <location>
        <begin position="7"/>
        <end position="67"/>
    </location>
</feature>
<dbReference type="InterPro" id="IPR050624">
    <property type="entry name" value="HTH-type_Tx_Regulator"/>
</dbReference>
<dbReference type="EMBL" id="LT838813">
    <property type="protein sequence ID" value="SMD45309.1"/>
    <property type="molecule type" value="Genomic_DNA"/>
</dbReference>
<gene>
    <name evidence="4" type="ORF">SAMN00777080_3958</name>
</gene>
<reference evidence="5" key="1">
    <citation type="submission" date="2017-04" db="EMBL/GenBank/DDBJ databases">
        <authorList>
            <person name="Varghese N."/>
            <person name="Submissions S."/>
        </authorList>
    </citation>
    <scope>NUCLEOTIDE SEQUENCE [LARGE SCALE GENOMIC DNA]</scope>
    <source>
        <strain evidence="5">DSM 16537</strain>
    </source>
</reference>
<dbReference type="RefSeq" id="WP_084122046.1">
    <property type="nucleotide sequence ID" value="NZ_LT838813.1"/>
</dbReference>
<protein>
    <submittedName>
        <fullName evidence="4">Transcriptional regulator, TetR family</fullName>
    </submittedName>
</protein>
<dbReference type="AlphaFoldDB" id="A0A1W2H8V9"/>
<dbReference type="PRINTS" id="PR00455">
    <property type="entry name" value="HTHTETR"/>
</dbReference>
<keyword evidence="1 2" id="KW-0238">DNA-binding</keyword>
<sequence>MGSQERSQKEKLILDVAIKLFTEKGYHATIMDEVAKNAKISKGLTYFYYKNKEDLYMAVTKKAFDELKDIFRDAIKVKGRSGLEMLTEVAYNYIDFSVKNKMYYEAILNFLGILQLYNDTKLREKIDPKILNSVHFQKLLEIHHDSAKIGIQMVSNGVKDGSIRPELQPEVTFYTVWTMLIGFERLLGPVSLEGKEIKIHIDNFRPGFIKLMQDMLKGSIQAQRPQAVQASLF</sequence>
<dbReference type="PANTHER" id="PTHR43479:SF11">
    <property type="entry name" value="ACREF_ENVCD OPERON REPRESSOR-RELATED"/>
    <property type="match status" value="1"/>
</dbReference>
<dbReference type="PROSITE" id="PS50977">
    <property type="entry name" value="HTH_TETR_2"/>
    <property type="match status" value="1"/>
</dbReference>
<dbReference type="Gene3D" id="1.10.10.60">
    <property type="entry name" value="Homeodomain-like"/>
    <property type="match status" value="1"/>
</dbReference>
<dbReference type="STRING" id="758820.SAMN00777080_3958"/>